<dbReference type="OrthoDB" id="1935146at2759"/>
<evidence type="ECO:0000256" key="6">
    <source>
        <dbReference type="SAM" id="MobiDB-lite"/>
    </source>
</evidence>
<dbReference type="AlphaFoldDB" id="D8M5Q4"/>
<dbReference type="EMBL" id="FN668661">
    <property type="protein sequence ID" value="CBK23393.2"/>
    <property type="molecule type" value="Genomic_DNA"/>
</dbReference>
<dbReference type="Proteomes" id="UP000008312">
    <property type="component" value="Unassembled WGS sequence"/>
</dbReference>
<proteinExistence type="predicted"/>
<dbReference type="PANTHER" id="PTHR18359:SF0">
    <property type="entry name" value="U3 SMALL NUCLEOLAR RNA-ASSOCIATED PROTEIN 18 HOMOLOG"/>
    <property type="match status" value="1"/>
</dbReference>
<comment type="subcellular location">
    <subcellularLocation>
        <location evidence="1">Nucleus</location>
        <location evidence="1">Nucleolus</location>
    </subcellularLocation>
</comment>
<dbReference type="GO" id="GO:0034388">
    <property type="term" value="C:Pwp2p-containing subcomplex of 90S preribosome"/>
    <property type="evidence" value="ECO:0007669"/>
    <property type="project" value="TreeGrafter"/>
</dbReference>
<dbReference type="SUPFAM" id="SSF50978">
    <property type="entry name" value="WD40 repeat-like"/>
    <property type="match status" value="1"/>
</dbReference>
<evidence type="ECO:0000256" key="1">
    <source>
        <dbReference type="ARBA" id="ARBA00004604"/>
    </source>
</evidence>
<dbReference type="GO" id="GO:0006364">
    <property type="term" value="P:rRNA processing"/>
    <property type="evidence" value="ECO:0007669"/>
    <property type="project" value="UniProtKB-KW"/>
</dbReference>
<evidence type="ECO:0000313" key="8">
    <source>
        <dbReference type="Proteomes" id="UP000008312"/>
    </source>
</evidence>
<dbReference type="InterPro" id="IPR036322">
    <property type="entry name" value="WD40_repeat_dom_sf"/>
</dbReference>
<evidence type="ECO:0000256" key="5">
    <source>
        <dbReference type="ARBA" id="ARBA00023242"/>
    </source>
</evidence>
<evidence type="ECO:0000256" key="4">
    <source>
        <dbReference type="ARBA" id="ARBA00022737"/>
    </source>
</evidence>
<keyword evidence="3" id="KW-0853">WD repeat</keyword>
<name>D8M5Q4_BLAHO</name>
<accession>D8M5Q4</accession>
<dbReference type="PANTHER" id="PTHR18359">
    <property type="entry name" value="WD-REPEAT PROTEIN-RELATED"/>
    <property type="match status" value="1"/>
</dbReference>
<reference evidence="7" key="1">
    <citation type="submission" date="2010-02" db="EMBL/GenBank/DDBJ databases">
        <title>Sequencing and annotation of the Blastocystis hominis genome.</title>
        <authorList>
            <person name="Wincker P."/>
        </authorList>
    </citation>
    <scope>NUCLEOTIDE SEQUENCE</scope>
    <source>
        <strain evidence="7">Singapore isolate B</strain>
    </source>
</reference>
<protein>
    <submittedName>
        <fullName evidence="7">Uncharacterized protein</fullName>
    </submittedName>
</protein>
<keyword evidence="5" id="KW-0539">Nucleus</keyword>
<keyword evidence="8" id="KW-1185">Reference proteome</keyword>
<dbReference type="OMA" id="LWVICEN"/>
<feature type="compositionally biased region" description="Basic and acidic residues" evidence="6">
    <location>
        <begin position="37"/>
        <end position="52"/>
    </location>
</feature>
<evidence type="ECO:0000256" key="3">
    <source>
        <dbReference type="ARBA" id="ARBA00022574"/>
    </source>
</evidence>
<gene>
    <name evidence="7" type="ORF">GSBLH_T00006616001</name>
</gene>
<evidence type="ECO:0000256" key="2">
    <source>
        <dbReference type="ARBA" id="ARBA00022552"/>
    </source>
</evidence>
<dbReference type="GeneID" id="24922740"/>
<dbReference type="InterPro" id="IPR015943">
    <property type="entry name" value="WD40/YVTN_repeat-like_dom_sf"/>
</dbReference>
<organism evidence="7">
    <name type="scientific">Blastocystis hominis</name>
    <dbReference type="NCBI Taxonomy" id="12968"/>
    <lineage>
        <taxon>Eukaryota</taxon>
        <taxon>Sar</taxon>
        <taxon>Stramenopiles</taxon>
        <taxon>Bigyra</taxon>
        <taxon>Opalozoa</taxon>
        <taxon>Opalinata</taxon>
        <taxon>Blastocystidae</taxon>
        <taxon>Blastocystis</taxon>
    </lineage>
</organism>
<dbReference type="InterPro" id="IPR045161">
    <property type="entry name" value="Utp18"/>
</dbReference>
<evidence type="ECO:0000313" key="7">
    <source>
        <dbReference type="EMBL" id="CBK23393.2"/>
    </source>
</evidence>
<feature type="region of interest" description="Disordered" evidence="6">
    <location>
        <begin position="30"/>
        <end position="60"/>
    </location>
</feature>
<keyword evidence="4" id="KW-0677">Repeat</keyword>
<sequence>MQEKPSEINKEITAEEKQFTDLLFGDLEEVSIPKQTTPKEDKPKERVPLWHDSDDDEIEIDISAQGKRKRMRNDYEEKKISGTEYTKRLQAKLALPSEVESLFELSPKVDANDDVETLLRTTKRFIGASRALPSTHLEIQKLAEFALREDNGSERLKRKKEAIRSVSFHRSEPLFLVYNASNFVHLYSLQSGAPTCIKMLHFDNFLVHQADWTSRNTLLLSSKNREFLIYYDIERDKFSRIFNVPGYQELKHGKMCVSPDGVHVLLIGNEGSLFRVDLRSRRCETVRQLASPVCDASFYDRETCYILTKDSMIFEFDVTTCTVRHVYRDKDLFGGIVLCVNGNFMAIGWFRGDRVISRDATGVLSVYETPTERTTKAGAENSREIVALKAVKNLVTAVSSVAINNDNSLLVYASREKQTQIRAVHLGTRSVFTNWPTKRENLGGVTTVAMSGDNRGNGEEE</sequence>
<dbReference type="GO" id="GO:0032040">
    <property type="term" value="C:small-subunit processome"/>
    <property type="evidence" value="ECO:0007669"/>
    <property type="project" value="TreeGrafter"/>
</dbReference>
<dbReference type="RefSeq" id="XP_012897441.1">
    <property type="nucleotide sequence ID" value="XM_013041987.1"/>
</dbReference>
<keyword evidence="2" id="KW-0698">rRNA processing</keyword>
<dbReference type="Gene3D" id="2.130.10.10">
    <property type="entry name" value="YVTN repeat-like/Quinoprotein amine dehydrogenase"/>
    <property type="match status" value="1"/>
</dbReference>
<dbReference type="InParanoid" id="D8M5Q4"/>